<dbReference type="KEGG" id="bgd:bgla_1g26480"/>
<dbReference type="AlphaFoldDB" id="F2L8P0"/>
<accession>F2L8P0</accession>
<sequence>MYDECHCRSEQEIDRAGALRWKPRCRSVSRLLAGGRREKRREQYAGVADLPGRRIRPRKPGTSRGKPAQNARKIEPSKRLSVLYRGPLDKRAAMIRHL</sequence>
<gene>
    <name evidence="2" type="ordered locus">bgla_1g26480</name>
</gene>
<organism evidence="2 3">
    <name type="scientific">Burkholderia gladioli (strain BSR3)</name>
    <dbReference type="NCBI Taxonomy" id="999541"/>
    <lineage>
        <taxon>Bacteria</taxon>
        <taxon>Pseudomonadati</taxon>
        <taxon>Pseudomonadota</taxon>
        <taxon>Betaproteobacteria</taxon>
        <taxon>Burkholderiales</taxon>
        <taxon>Burkholderiaceae</taxon>
        <taxon>Burkholderia</taxon>
    </lineage>
</organism>
<protein>
    <submittedName>
        <fullName evidence="2">Uncharacterized protein</fullName>
    </submittedName>
</protein>
<evidence type="ECO:0000313" key="3">
    <source>
        <dbReference type="Proteomes" id="UP000008316"/>
    </source>
</evidence>
<evidence type="ECO:0000313" key="2">
    <source>
        <dbReference type="EMBL" id="AEA61266.1"/>
    </source>
</evidence>
<dbReference type="EMBL" id="CP002599">
    <property type="protein sequence ID" value="AEA61266.1"/>
    <property type="molecule type" value="Genomic_DNA"/>
</dbReference>
<name>F2L8P0_BURGS</name>
<keyword evidence="3" id="KW-1185">Reference proteome</keyword>
<dbReference type="HOGENOM" id="CLU_182072_0_0_4"/>
<proteinExistence type="predicted"/>
<feature type="region of interest" description="Disordered" evidence="1">
    <location>
        <begin position="52"/>
        <end position="79"/>
    </location>
</feature>
<reference evidence="2 3" key="1">
    <citation type="journal article" date="2011" name="J. Bacteriol.">
        <title>Complete genome sequence of Burkholderia gladioli BSR3.</title>
        <authorList>
            <person name="Seo Y.S."/>
            <person name="Lim J."/>
            <person name="Choi B.S."/>
            <person name="Kim H."/>
            <person name="Goo E."/>
            <person name="Lee B."/>
            <person name="Lim J.S."/>
            <person name="Choi I.Y."/>
            <person name="Moon J.S."/>
            <person name="Kim J."/>
            <person name="Hwang I."/>
        </authorList>
    </citation>
    <scope>NUCLEOTIDE SEQUENCE [LARGE SCALE GENOMIC DNA]</scope>
    <source>
        <strain evidence="2 3">BSR3</strain>
    </source>
</reference>
<dbReference type="Proteomes" id="UP000008316">
    <property type="component" value="Chromosome 1"/>
</dbReference>
<evidence type="ECO:0000256" key="1">
    <source>
        <dbReference type="SAM" id="MobiDB-lite"/>
    </source>
</evidence>